<evidence type="ECO:0000313" key="7">
    <source>
        <dbReference type="Proteomes" id="UP000515160"/>
    </source>
</evidence>
<evidence type="ECO:0000256" key="3">
    <source>
        <dbReference type="ARBA" id="ARBA00022723"/>
    </source>
</evidence>
<evidence type="ECO:0000256" key="4">
    <source>
        <dbReference type="ARBA" id="ARBA00022737"/>
    </source>
</evidence>
<reference evidence="8" key="1">
    <citation type="submission" date="2025-08" db="UniProtKB">
        <authorList>
            <consortium name="RefSeq"/>
        </authorList>
    </citation>
    <scope>IDENTIFICATION</scope>
    <source>
        <strain evidence="8">15112-1751.03</strain>
        <tissue evidence="8">Whole Adult</tissue>
    </source>
</reference>
<accession>A0A6P8WFE0</accession>
<dbReference type="PANTHER" id="PTHR46212:SF9">
    <property type="entry name" value="PROGRAMMED CELL DEATH PROTEIN 6"/>
    <property type="match status" value="1"/>
</dbReference>
<gene>
    <name evidence="8" type="primary">LOC117566865</name>
</gene>
<evidence type="ECO:0000256" key="5">
    <source>
        <dbReference type="ARBA" id="ARBA00022837"/>
    </source>
</evidence>
<dbReference type="InterPro" id="IPR002048">
    <property type="entry name" value="EF_hand_dom"/>
</dbReference>
<keyword evidence="5" id="KW-0106">Calcium</keyword>
<dbReference type="Pfam" id="PF13499">
    <property type="entry name" value="EF-hand_7"/>
    <property type="match status" value="2"/>
</dbReference>
<protein>
    <submittedName>
        <fullName evidence="8">Programmed cell death protein 6-like</fullName>
    </submittedName>
</protein>
<dbReference type="OrthoDB" id="186625at2759"/>
<dbReference type="RefSeq" id="XP_034102356.2">
    <property type="nucleotide sequence ID" value="XM_034246465.2"/>
</dbReference>
<dbReference type="GO" id="GO:0005509">
    <property type="term" value="F:calcium ion binding"/>
    <property type="evidence" value="ECO:0007669"/>
    <property type="project" value="InterPro"/>
</dbReference>
<dbReference type="PROSITE" id="PS00018">
    <property type="entry name" value="EF_HAND_1"/>
    <property type="match status" value="2"/>
</dbReference>
<keyword evidence="2" id="KW-0963">Cytoplasm</keyword>
<dbReference type="GO" id="GO:0005737">
    <property type="term" value="C:cytoplasm"/>
    <property type="evidence" value="ECO:0007669"/>
    <property type="project" value="UniProtKB-SubCell"/>
</dbReference>
<dbReference type="InterPro" id="IPR051426">
    <property type="entry name" value="Peflin/Sorcin_CaBP"/>
</dbReference>
<dbReference type="GO" id="GO:0048306">
    <property type="term" value="F:calcium-dependent protein binding"/>
    <property type="evidence" value="ECO:0007669"/>
    <property type="project" value="UniProtKB-ARBA"/>
</dbReference>
<dbReference type="Gene3D" id="1.10.238.10">
    <property type="entry name" value="EF-hand"/>
    <property type="match status" value="1"/>
</dbReference>
<dbReference type="GeneID" id="117566865"/>
<evidence type="ECO:0000313" key="8">
    <source>
        <dbReference type="RefSeq" id="XP_034102356.2"/>
    </source>
</evidence>
<dbReference type="AlphaFoldDB" id="A0A6P8WFE0"/>
<evidence type="ECO:0000259" key="6">
    <source>
        <dbReference type="PROSITE" id="PS50222"/>
    </source>
</evidence>
<keyword evidence="7" id="KW-1185">Reference proteome</keyword>
<keyword evidence="3" id="KW-0479">Metal-binding</keyword>
<dbReference type="PANTHER" id="PTHR46212">
    <property type="entry name" value="PEFLIN"/>
    <property type="match status" value="1"/>
</dbReference>
<dbReference type="SUPFAM" id="SSF47473">
    <property type="entry name" value="EF-hand"/>
    <property type="match status" value="1"/>
</dbReference>
<organism evidence="7 8">
    <name type="scientific">Drosophila albomicans</name>
    <name type="common">Fruit fly</name>
    <dbReference type="NCBI Taxonomy" id="7291"/>
    <lineage>
        <taxon>Eukaryota</taxon>
        <taxon>Metazoa</taxon>
        <taxon>Ecdysozoa</taxon>
        <taxon>Arthropoda</taxon>
        <taxon>Hexapoda</taxon>
        <taxon>Insecta</taxon>
        <taxon>Pterygota</taxon>
        <taxon>Neoptera</taxon>
        <taxon>Endopterygota</taxon>
        <taxon>Diptera</taxon>
        <taxon>Brachycera</taxon>
        <taxon>Muscomorpha</taxon>
        <taxon>Ephydroidea</taxon>
        <taxon>Drosophilidae</taxon>
        <taxon>Drosophila</taxon>
    </lineage>
</organism>
<name>A0A6P8WFE0_DROAB</name>
<dbReference type="PROSITE" id="PS50222">
    <property type="entry name" value="EF_HAND_2"/>
    <property type="match status" value="2"/>
</dbReference>
<evidence type="ECO:0000256" key="2">
    <source>
        <dbReference type="ARBA" id="ARBA00022490"/>
    </source>
</evidence>
<proteinExistence type="predicted"/>
<dbReference type="InterPro" id="IPR011992">
    <property type="entry name" value="EF-hand-dom_pair"/>
</dbReference>
<feature type="domain" description="EF-hand" evidence="6">
    <location>
        <begin position="6"/>
        <end position="41"/>
    </location>
</feature>
<dbReference type="InterPro" id="IPR018247">
    <property type="entry name" value="EF_Hand_1_Ca_BS"/>
</dbReference>
<dbReference type="Proteomes" id="UP000515160">
    <property type="component" value="Chromosome 3"/>
</dbReference>
<sequence>MVTDMPDEKFLWDVFQSVDKDKSGYISANELQEALSNGTWTAFNSETIRLIIGMFDRENRGSVIRDFRDFGALWKYITEWRNCFCTFDKNNSGNIDNNELKSALSAFGYRLSDQLIQILLHKFDRFGQGNILFDDFIQCCIVLQTLTSAFKFYDTDMKGIITIDYEQFLRMVFSLKI</sequence>
<feature type="domain" description="EF-hand" evidence="6">
    <location>
        <begin position="75"/>
        <end position="110"/>
    </location>
</feature>
<dbReference type="SMART" id="SM00054">
    <property type="entry name" value="EFh"/>
    <property type="match status" value="3"/>
</dbReference>
<evidence type="ECO:0000256" key="1">
    <source>
        <dbReference type="ARBA" id="ARBA00004496"/>
    </source>
</evidence>
<keyword evidence="4" id="KW-0677">Repeat</keyword>
<comment type="subcellular location">
    <subcellularLocation>
        <location evidence="1">Cytoplasm</location>
    </subcellularLocation>
</comment>